<reference evidence="2" key="1">
    <citation type="journal article" date="2019" name="Int. J. Syst. Evol. Microbiol.">
        <title>The Global Catalogue of Microorganisms (GCM) 10K type strain sequencing project: providing services to taxonomists for standard genome sequencing and annotation.</title>
        <authorList>
            <consortium name="The Broad Institute Genomics Platform"/>
            <consortium name="The Broad Institute Genome Sequencing Center for Infectious Disease"/>
            <person name="Wu L."/>
            <person name="Ma J."/>
        </authorList>
    </citation>
    <scope>NUCLEOTIDE SEQUENCE [LARGE SCALE GENOMIC DNA]</scope>
    <source>
        <strain evidence="2">JCM 6835</strain>
    </source>
</reference>
<protein>
    <recommendedName>
        <fullName evidence="3">DUF397 domain-containing protein</fullName>
    </recommendedName>
</protein>
<dbReference type="Proteomes" id="UP001501666">
    <property type="component" value="Unassembled WGS sequence"/>
</dbReference>
<accession>A0ABP6FJ75</accession>
<sequence length="58" mass="6458">MAGWGERQEPIAVDCTGLHWNAPPGTAATPRVKNASFFTGLPSAWRMDSFLRRRQARS</sequence>
<evidence type="ECO:0000313" key="1">
    <source>
        <dbReference type="EMBL" id="GAA2691570.1"/>
    </source>
</evidence>
<evidence type="ECO:0008006" key="3">
    <source>
        <dbReference type="Google" id="ProtNLM"/>
    </source>
</evidence>
<dbReference type="EMBL" id="BAAATE010000033">
    <property type="protein sequence ID" value="GAA2691570.1"/>
    <property type="molecule type" value="Genomic_DNA"/>
</dbReference>
<organism evidence="1 2">
    <name type="scientific">Nonomuraea recticatena</name>
    <dbReference type="NCBI Taxonomy" id="46178"/>
    <lineage>
        <taxon>Bacteria</taxon>
        <taxon>Bacillati</taxon>
        <taxon>Actinomycetota</taxon>
        <taxon>Actinomycetes</taxon>
        <taxon>Streptosporangiales</taxon>
        <taxon>Streptosporangiaceae</taxon>
        <taxon>Nonomuraea</taxon>
    </lineage>
</organism>
<proteinExistence type="predicted"/>
<comment type="caution">
    <text evidence="1">The sequence shown here is derived from an EMBL/GenBank/DDBJ whole genome shotgun (WGS) entry which is preliminary data.</text>
</comment>
<gene>
    <name evidence="1" type="ORF">GCM10010412_081910</name>
</gene>
<evidence type="ECO:0000313" key="2">
    <source>
        <dbReference type="Proteomes" id="UP001501666"/>
    </source>
</evidence>
<name>A0ABP6FJ75_9ACTN</name>
<keyword evidence="2" id="KW-1185">Reference proteome</keyword>